<evidence type="ECO:0000313" key="4">
    <source>
        <dbReference type="Proteomes" id="UP000279236"/>
    </source>
</evidence>
<organism evidence="3 4">
    <name type="scientific">Apiotrichum porosum</name>
    <dbReference type="NCBI Taxonomy" id="105984"/>
    <lineage>
        <taxon>Eukaryota</taxon>
        <taxon>Fungi</taxon>
        <taxon>Dikarya</taxon>
        <taxon>Basidiomycota</taxon>
        <taxon>Agaricomycotina</taxon>
        <taxon>Tremellomycetes</taxon>
        <taxon>Trichosporonales</taxon>
        <taxon>Trichosporonaceae</taxon>
        <taxon>Apiotrichum</taxon>
    </lineage>
</organism>
<keyword evidence="2" id="KW-0732">Signal</keyword>
<dbReference type="GeneID" id="39593998"/>
<proteinExistence type="predicted"/>
<gene>
    <name evidence="3" type="ORF">EHS24_009455</name>
</gene>
<feature type="chain" id="PRO_5019498572" evidence="2">
    <location>
        <begin position="34"/>
        <end position="237"/>
    </location>
</feature>
<evidence type="ECO:0000256" key="1">
    <source>
        <dbReference type="SAM" id="MobiDB-lite"/>
    </source>
</evidence>
<feature type="signal peptide" evidence="2">
    <location>
        <begin position="1"/>
        <end position="33"/>
    </location>
</feature>
<accession>A0A427XLP2</accession>
<sequence length="237" mass="24536">MFALAAAKRRLSLAVHLLLFVVIAATLVTPAAGAVPPRERGAEGAATSTDTNPPTKTTTTRTKTATVWATETQTGTRTNHTPPHTPGSTATTARSRTAASTPSASAVFSYPLSGDSWVAGQPNVARWHPFEIAIDIWLHNADSALLEQDFALSSSLPPGTMTLVTADIGTALPGDNYTLLLTIAGNEAQRLAHSQMFSVHARGDSVLKTTNGASRRLSLGAEAVLCGVAVALVGSVA</sequence>
<comment type="caution">
    <text evidence="3">The sequence shown here is derived from an EMBL/GenBank/DDBJ whole genome shotgun (WGS) entry which is preliminary data.</text>
</comment>
<feature type="compositionally biased region" description="Low complexity" evidence="1">
    <location>
        <begin position="47"/>
        <end position="76"/>
    </location>
</feature>
<feature type="compositionally biased region" description="Low complexity" evidence="1">
    <location>
        <begin position="86"/>
        <end position="98"/>
    </location>
</feature>
<name>A0A427XLP2_9TREE</name>
<evidence type="ECO:0000313" key="3">
    <source>
        <dbReference type="EMBL" id="RSH79795.1"/>
    </source>
</evidence>
<reference evidence="3 4" key="1">
    <citation type="submission" date="2018-11" db="EMBL/GenBank/DDBJ databases">
        <title>Genome sequence of Apiotrichum porosum DSM 27194.</title>
        <authorList>
            <person name="Aliyu H."/>
            <person name="Gorte O."/>
            <person name="Ochsenreither K."/>
        </authorList>
    </citation>
    <scope>NUCLEOTIDE SEQUENCE [LARGE SCALE GENOMIC DNA]</scope>
    <source>
        <strain evidence="3 4">DSM 27194</strain>
    </source>
</reference>
<keyword evidence="4" id="KW-1185">Reference proteome</keyword>
<feature type="region of interest" description="Disordered" evidence="1">
    <location>
        <begin position="34"/>
        <end position="98"/>
    </location>
</feature>
<dbReference type="AlphaFoldDB" id="A0A427XLP2"/>
<dbReference type="EMBL" id="RSCE01000009">
    <property type="protein sequence ID" value="RSH79795.1"/>
    <property type="molecule type" value="Genomic_DNA"/>
</dbReference>
<protein>
    <submittedName>
        <fullName evidence="3">Uncharacterized protein</fullName>
    </submittedName>
</protein>
<dbReference type="Proteomes" id="UP000279236">
    <property type="component" value="Unassembled WGS sequence"/>
</dbReference>
<dbReference type="RefSeq" id="XP_028474904.1">
    <property type="nucleotide sequence ID" value="XM_028624736.1"/>
</dbReference>
<evidence type="ECO:0000256" key="2">
    <source>
        <dbReference type="SAM" id="SignalP"/>
    </source>
</evidence>